<sequence length="434" mass="45169">MIKNRALRLFAVLAALLLYINFSAVAVKDNSFTETYPSVACPPTAAGHTSFISLPSSEALLRKSGTSAMTLKAAGSSRITVGQEAVILDSGSTTPLMWKANSGVWAGALTCIAPVTSQWFIGGSADVTSKGSLTILNSGLGRALVNVMVYTESGRATEKVVALKANSFTTLPLSSLAPGSQLLAIHLSPQSGRVNGFLIDERGRGLRALGGDTVNSVVEPTKKIVIPAIPHTAPKGKKALPHSLRIFVPGEIAAEIKAEIAYADGSFAPAGIDGRNIAAGKVVEIPLNLIAPTGKYSLTLTSSQPILAAVKSSTLAKNKSDFTWSTAVQPLEPSSFSVTGLAPLLVFTGEEISIDLQLNSPKGKVKKVEIRGSGVATYLVGEKVRTITILKSSSDTYGAALISSGSGYGFAPLIRGSVLTRTSVPRSDIRVLIP</sequence>
<gene>
    <name evidence="1" type="ORF">UFOPK3775_00149</name>
</gene>
<name>A0A6J5YSF4_9ZZZZ</name>
<dbReference type="EMBL" id="CAESAK010000010">
    <property type="protein sequence ID" value="CAB4330849.1"/>
    <property type="molecule type" value="Genomic_DNA"/>
</dbReference>
<accession>A0A6J5YSF4</accession>
<protein>
    <submittedName>
        <fullName evidence="1">Unannotated protein</fullName>
    </submittedName>
</protein>
<reference evidence="1" key="1">
    <citation type="submission" date="2020-05" db="EMBL/GenBank/DDBJ databases">
        <authorList>
            <person name="Chiriac C."/>
            <person name="Salcher M."/>
            <person name="Ghai R."/>
            <person name="Kavagutti S V."/>
        </authorList>
    </citation>
    <scope>NUCLEOTIDE SEQUENCE</scope>
</reference>
<proteinExistence type="predicted"/>
<organism evidence="1">
    <name type="scientific">freshwater metagenome</name>
    <dbReference type="NCBI Taxonomy" id="449393"/>
    <lineage>
        <taxon>unclassified sequences</taxon>
        <taxon>metagenomes</taxon>
        <taxon>ecological metagenomes</taxon>
    </lineage>
</organism>
<dbReference type="Pfam" id="PF18986">
    <property type="entry name" value="DUF5719"/>
    <property type="match status" value="1"/>
</dbReference>
<dbReference type="AlphaFoldDB" id="A0A6J5YSF4"/>
<evidence type="ECO:0000313" key="1">
    <source>
        <dbReference type="EMBL" id="CAB4330849.1"/>
    </source>
</evidence>
<dbReference type="InterPro" id="IPR043777">
    <property type="entry name" value="DUF5719"/>
</dbReference>